<name>A0A255HBN0_9ACTN</name>
<reference evidence="3 4" key="1">
    <citation type="submission" date="2017-07" db="EMBL/GenBank/DDBJ databases">
        <title>Draft whole genome sequences of clinical Proprionibacteriaceae strains.</title>
        <authorList>
            <person name="Bernier A.-M."/>
            <person name="Bernard K."/>
            <person name="Domingo M.-C."/>
        </authorList>
    </citation>
    <scope>NUCLEOTIDE SEQUENCE [LARGE SCALE GENOMIC DNA]</scope>
    <source>
        <strain evidence="3 4">NML 130396</strain>
    </source>
</reference>
<evidence type="ECO:0000256" key="1">
    <source>
        <dbReference type="SAM" id="MobiDB-lite"/>
    </source>
</evidence>
<sequence>MTITANAGPLVPEWVYADSFPQADEEALDRLSAGWASLGEALQAGGADVHGTARQLATEHRGEANEAAGQRLQLVGDWLGRGHAGCTSAAESCSRAAVLVRVAKLAMNLVLQSLVVASFKTVLTSAAKGPIGLAGAAVQLRQLQVVAQARLQALARALAERLGTLAPTVQLAPSPRPTGRTSAAEVESKVAALGGSEAHSRRLAERPEADPRSLAADRAFGPDQRTALDRSAGAVLDRAVASAGTGAAPGGDGPLSPDADPWQLSGLAGSDPGTPDPSSSAPPGSNPGADPFGLDSDSLLAAAGEVTPEELDRSGLGPASDRAEDAATEPGDEAGTSAAPGPAGPTAPTTQATPPAPAAPSQLPDISPAPGAPADPGPGTAPPPQVSASTPAPSSGPAPSSEALAARGSVGDGAPPPRSQPVESPAPVRHSGHPATAAVSPPAAPGVPAPETGPSATAPVPSPSHHSQADLDQTVSRGDLHPTPTSRPGTQTAAWAPAEVAGATGSSEGIRSGVPGSTGQPAPAPGPGAPSGLPIGGPPGGIAGPTGSLGPLPSGPLASGSLGGASLGGGSLGTGSLGGGSLGTGSLGSGTSTVPGTTGTGPMAGMPPGSGSPANPGSSSPGGTHPGSQPGAGHPGAAIQGQAPPGQVAAPGGSLGQAGNQVSAPGRETAPKPPGGANEVATLLATGGLLGTAFGRPGGFPTSDLRTGTGFALPRLGPDQLRGALPSEDPWQMVYQKTLRPGEAEEFLSGQRTTLRGLIHPAHQVNRLATPAQHFDVLGLGFGVEQGEGRLVTPFYRDATWIDVLRCNGIREEDLVLPVSEEWTGMSAGCTPVVRNHRSPWTGTGYAPGSDSAYPIEEYELLGHLRVAVPHGAEIWRRYADGHDELLGTHDATTGFWNGRPGAVISPHSDLHNGKFATVEDRLVPVQEFGPERVVLLTEPRQVVSRDRISGLTGLTTIGTWGEARVQVLRSDGAAVLVDYLGDSLEEAEQLGFVQLNQGEWEPRWLPDAAISNRSEFCRSYA</sequence>
<feature type="compositionally biased region" description="Pro residues" evidence="1">
    <location>
        <begin position="370"/>
        <end position="385"/>
    </location>
</feature>
<dbReference type="Pfam" id="PF25547">
    <property type="entry name" value="WXG100_2"/>
    <property type="match status" value="1"/>
</dbReference>
<comment type="caution">
    <text evidence="3">The sequence shown here is derived from an EMBL/GenBank/DDBJ whole genome shotgun (WGS) entry which is preliminary data.</text>
</comment>
<feature type="compositionally biased region" description="Polar residues" evidence="1">
    <location>
        <begin position="464"/>
        <end position="476"/>
    </location>
</feature>
<feature type="compositionally biased region" description="Polar residues" evidence="1">
    <location>
        <begin position="483"/>
        <end position="493"/>
    </location>
</feature>
<evidence type="ECO:0000313" key="4">
    <source>
        <dbReference type="Proteomes" id="UP000216311"/>
    </source>
</evidence>
<feature type="domain" description="Outer membrane channel protein CpnT-like N-terminal" evidence="2">
    <location>
        <begin position="13"/>
        <end position="148"/>
    </location>
</feature>
<feature type="compositionally biased region" description="Low complexity" evidence="1">
    <location>
        <begin position="545"/>
        <end position="560"/>
    </location>
</feature>
<feature type="region of interest" description="Disordered" evidence="1">
    <location>
        <begin position="243"/>
        <end position="561"/>
    </location>
</feature>
<feature type="compositionally biased region" description="Basic and acidic residues" evidence="1">
    <location>
        <begin position="198"/>
        <end position="211"/>
    </location>
</feature>
<evidence type="ECO:0000313" key="3">
    <source>
        <dbReference type="EMBL" id="OYO24957.1"/>
    </source>
</evidence>
<organism evidence="3 4">
    <name type="scientific">Enemella dayhoffiae</name>
    <dbReference type="NCBI Taxonomy" id="2016507"/>
    <lineage>
        <taxon>Bacteria</taxon>
        <taxon>Bacillati</taxon>
        <taxon>Actinomycetota</taxon>
        <taxon>Actinomycetes</taxon>
        <taxon>Propionibacteriales</taxon>
        <taxon>Propionibacteriaceae</taxon>
        <taxon>Enemella</taxon>
    </lineage>
</organism>
<gene>
    <name evidence="3" type="ORF">CGZ93_00310</name>
</gene>
<evidence type="ECO:0000259" key="2">
    <source>
        <dbReference type="Pfam" id="PF25547"/>
    </source>
</evidence>
<feature type="region of interest" description="Disordered" evidence="1">
    <location>
        <begin position="191"/>
        <end position="227"/>
    </location>
</feature>
<dbReference type="Proteomes" id="UP000216311">
    <property type="component" value="Unassembled WGS sequence"/>
</dbReference>
<protein>
    <recommendedName>
        <fullName evidence="2">Outer membrane channel protein CpnT-like N-terminal domain-containing protein</fullName>
    </recommendedName>
</protein>
<feature type="compositionally biased region" description="Gly residues" evidence="1">
    <location>
        <begin position="576"/>
        <end position="588"/>
    </location>
</feature>
<dbReference type="OrthoDB" id="3748032at2"/>
<dbReference type="RefSeq" id="WP_094362164.1">
    <property type="nucleotide sequence ID" value="NZ_NMVQ01000001.1"/>
</dbReference>
<feature type="compositionally biased region" description="Low complexity" evidence="1">
    <location>
        <begin position="334"/>
        <end position="353"/>
    </location>
</feature>
<dbReference type="Gene3D" id="1.20.1260.20">
    <property type="entry name" value="PPE superfamily"/>
    <property type="match status" value="1"/>
</dbReference>
<feature type="compositionally biased region" description="Low complexity" evidence="1">
    <location>
        <begin position="387"/>
        <end position="406"/>
    </location>
</feature>
<proteinExistence type="predicted"/>
<keyword evidence="4" id="KW-1185">Reference proteome</keyword>
<dbReference type="InterPro" id="IPR057746">
    <property type="entry name" value="CpnT-like_N"/>
</dbReference>
<feature type="compositionally biased region" description="Low complexity" evidence="1">
    <location>
        <begin position="589"/>
        <end position="631"/>
    </location>
</feature>
<feature type="compositionally biased region" description="Gly residues" evidence="1">
    <location>
        <begin position="534"/>
        <end position="544"/>
    </location>
</feature>
<dbReference type="InterPro" id="IPR038332">
    <property type="entry name" value="PPE_sf"/>
</dbReference>
<dbReference type="EMBL" id="NMVQ01000001">
    <property type="protein sequence ID" value="OYO24957.1"/>
    <property type="molecule type" value="Genomic_DNA"/>
</dbReference>
<feature type="compositionally biased region" description="Low complexity" evidence="1">
    <location>
        <begin position="268"/>
        <end position="291"/>
    </location>
</feature>
<accession>A0A255HBN0</accession>
<dbReference type="AlphaFoldDB" id="A0A255HBN0"/>
<feature type="region of interest" description="Disordered" evidence="1">
    <location>
        <begin position="576"/>
        <end position="678"/>
    </location>
</feature>